<evidence type="ECO:0000256" key="2">
    <source>
        <dbReference type="SAM" id="MobiDB-lite"/>
    </source>
</evidence>
<organism evidence="5 6">
    <name type="scientific">Venturia inaequalis</name>
    <name type="common">Apple scab fungus</name>
    <dbReference type="NCBI Taxonomy" id="5025"/>
    <lineage>
        <taxon>Eukaryota</taxon>
        <taxon>Fungi</taxon>
        <taxon>Dikarya</taxon>
        <taxon>Ascomycota</taxon>
        <taxon>Pezizomycotina</taxon>
        <taxon>Dothideomycetes</taxon>
        <taxon>Pleosporomycetidae</taxon>
        <taxon>Venturiales</taxon>
        <taxon>Venturiaceae</taxon>
        <taxon>Venturia</taxon>
    </lineage>
</organism>
<comment type="caution">
    <text evidence="5">The sequence shown here is derived from an EMBL/GenBank/DDBJ whole genome shotgun (WGS) entry which is preliminary data.</text>
</comment>
<protein>
    <recommendedName>
        <fullName evidence="3">DUF676 domain-containing protein</fullName>
    </recommendedName>
</protein>
<name>A0A8H3V4N1_VENIN</name>
<dbReference type="Proteomes" id="UP000490939">
    <property type="component" value="Unassembled WGS sequence"/>
</dbReference>
<evidence type="ECO:0000256" key="1">
    <source>
        <dbReference type="ARBA" id="ARBA00007920"/>
    </source>
</evidence>
<dbReference type="SUPFAM" id="SSF53474">
    <property type="entry name" value="alpha/beta-Hydrolases"/>
    <property type="match status" value="1"/>
</dbReference>
<feature type="compositionally biased region" description="Acidic residues" evidence="2">
    <location>
        <begin position="388"/>
        <end position="399"/>
    </location>
</feature>
<dbReference type="PANTHER" id="PTHR47842:SF1">
    <property type="entry name" value="DUF676 DOMAIN-CONTAINING PROTEIN"/>
    <property type="match status" value="1"/>
</dbReference>
<evidence type="ECO:0000313" key="4">
    <source>
        <dbReference type="EMBL" id="KAE9972123.1"/>
    </source>
</evidence>
<gene>
    <name evidence="4" type="ORF">EG327_009591</name>
    <name evidence="5" type="ORF">EG328_000188</name>
</gene>
<sequence length="441" mass="48050">MKKTLLLVFIHGFKGGDDTFASFPSYLRVLLTHALPKISIEQIQYPKFDTRGDLNECVSKFKEWHGCSTMLQNKVIDLEVANGTPSPTVDPSVHVVLIGHSMGGIVAAETVLSIKQDQPVSSSGMLKAEANTFMFPYVQGILAFDTPYLGIAPGVVAHGAQEHWNTASAAYGAYTSVASAFGLNAANDTTKGNEEAQKVSQQASKMITSGPSKDGDAAAVPAWSKWGKYAMFAGAAGAVAAGGAAAYMKRDTLTEGAKWMGSHLEFVGCLARLQELKTRVAKIVQLEQENSFAFANLYTCLGQAVEEKKGPASQISGPERTFCILPDPNSKARPYFYPMINDKATAETNAHMQMFTPRDNPGYYAMSEKAKELISLWMQNTWYDEAEEEMEASFEDEAEMVERPSVDLAGDDDVMGGAEEDGFESLEKQKVNEHDDDNPWK</sequence>
<evidence type="ECO:0000313" key="5">
    <source>
        <dbReference type="EMBL" id="KAE9980643.1"/>
    </source>
</evidence>
<keyword evidence="7" id="KW-1185">Reference proteome</keyword>
<proteinExistence type="inferred from homology"/>
<dbReference type="Proteomes" id="UP000447873">
    <property type="component" value="Unassembled WGS sequence"/>
</dbReference>
<dbReference type="EMBL" id="WNWR01000645">
    <property type="protein sequence ID" value="KAE9972123.1"/>
    <property type="molecule type" value="Genomic_DNA"/>
</dbReference>
<dbReference type="AlphaFoldDB" id="A0A8H3V4N1"/>
<feature type="domain" description="DUF676" evidence="3">
    <location>
        <begin position="2"/>
        <end position="152"/>
    </location>
</feature>
<evidence type="ECO:0000313" key="6">
    <source>
        <dbReference type="Proteomes" id="UP000447873"/>
    </source>
</evidence>
<feature type="compositionally biased region" description="Acidic residues" evidence="2">
    <location>
        <begin position="409"/>
        <end position="424"/>
    </location>
</feature>
<dbReference type="Gene3D" id="3.40.50.1820">
    <property type="entry name" value="alpha/beta hydrolase"/>
    <property type="match status" value="1"/>
</dbReference>
<dbReference type="Pfam" id="PF05057">
    <property type="entry name" value="DUF676"/>
    <property type="match status" value="1"/>
</dbReference>
<dbReference type="InterPro" id="IPR029058">
    <property type="entry name" value="AB_hydrolase_fold"/>
</dbReference>
<reference evidence="5 6" key="1">
    <citation type="submission" date="2018-12" db="EMBL/GenBank/DDBJ databases">
        <title>Venturia inaequalis Genome Resource.</title>
        <authorList>
            <person name="Lichtner F.J."/>
        </authorList>
    </citation>
    <scope>NUCLEOTIDE SEQUENCE [LARGE SCALE GENOMIC DNA]</scope>
    <source>
        <strain evidence="5 6">120213</strain>
        <strain evidence="4 7">DMI_063113</strain>
    </source>
</reference>
<feature type="compositionally biased region" description="Basic and acidic residues" evidence="2">
    <location>
        <begin position="425"/>
        <end position="441"/>
    </location>
</feature>
<evidence type="ECO:0000313" key="7">
    <source>
        <dbReference type="Proteomes" id="UP000490939"/>
    </source>
</evidence>
<dbReference type="InterPro" id="IPR007751">
    <property type="entry name" value="DUF676_lipase-like"/>
</dbReference>
<dbReference type="EMBL" id="WNWS01000100">
    <property type="protein sequence ID" value="KAE9980643.1"/>
    <property type="molecule type" value="Genomic_DNA"/>
</dbReference>
<comment type="similarity">
    <text evidence="1">Belongs to the putative lipase ROG1 family.</text>
</comment>
<feature type="region of interest" description="Disordered" evidence="2">
    <location>
        <begin position="388"/>
        <end position="441"/>
    </location>
</feature>
<dbReference type="PANTHER" id="PTHR47842">
    <property type="entry name" value="EXPRESSED PROTEIN"/>
    <property type="match status" value="1"/>
</dbReference>
<evidence type="ECO:0000259" key="3">
    <source>
        <dbReference type="Pfam" id="PF05057"/>
    </source>
</evidence>
<accession>A0A8H3V4N1</accession>